<gene>
    <name evidence="1" type="ORF">SCALOS_LOCUS1459</name>
</gene>
<dbReference type="EMBL" id="CAJVPM010001006">
    <property type="protein sequence ID" value="CAG8457331.1"/>
    <property type="molecule type" value="Genomic_DNA"/>
</dbReference>
<proteinExistence type="predicted"/>
<reference evidence="1" key="1">
    <citation type="submission" date="2021-06" db="EMBL/GenBank/DDBJ databases">
        <authorList>
            <person name="Kallberg Y."/>
            <person name="Tangrot J."/>
            <person name="Rosling A."/>
        </authorList>
    </citation>
    <scope>NUCLEOTIDE SEQUENCE</scope>
    <source>
        <strain evidence="1">AU212A</strain>
    </source>
</reference>
<organism evidence="1 2">
    <name type="scientific">Scutellospora calospora</name>
    <dbReference type="NCBI Taxonomy" id="85575"/>
    <lineage>
        <taxon>Eukaryota</taxon>
        <taxon>Fungi</taxon>
        <taxon>Fungi incertae sedis</taxon>
        <taxon>Mucoromycota</taxon>
        <taxon>Glomeromycotina</taxon>
        <taxon>Glomeromycetes</taxon>
        <taxon>Diversisporales</taxon>
        <taxon>Gigasporaceae</taxon>
        <taxon>Scutellospora</taxon>
    </lineage>
</organism>
<dbReference type="Proteomes" id="UP000789860">
    <property type="component" value="Unassembled WGS sequence"/>
</dbReference>
<evidence type="ECO:0000313" key="1">
    <source>
        <dbReference type="EMBL" id="CAG8457331.1"/>
    </source>
</evidence>
<protein>
    <submittedName>
        <fullName evidence="1">1563_t:CDS:1</fullName>
    </submittedName>
</protein>
<keyword evidence="2" id="KW-1185">Reference proteome</keyword>
<name>A0ACA9K7F8_9GLOM</name>
<evidence type="ECO:0000313" key="2">
    <source>
        <dbReference type="Proteomes" id="UP000789860"/>
    </source>
</evidence>
<comment type="caution">
    <text evidence="1">The sequence shown here is derived from an EMBL/GenBank/DDBJ whole genome shotgun (WGS) entry which is preliminary data.</text>
</comment>
<sequence>MFLLEIIAATKQSEIFRNSKKSKLTTRYTFKGKAICLNIFKIIYRLEKLEIEQYHLKQL</sequence>
<accession>A0ACA9K7F8</accession>